<keyword evidence="2" id="KW-1185">Reference proteome</keyword>
<dbReference type="Proteomes" id="UP000827872">
    <property type="component" value="Linkage Group LG15"/>
</dbReference>
<proteinExistence type="predicted"/>
<sequence>MLDMAAEDIIHKVEKPPPLCRPSVSVDQAPMECIQLMAGAGPGSRAAVYRPDFDQVGVNLGQDKTNIIDSMLRMLEQYSSNLEDLIRERTEELEIEKQKTDKLLTQMLPPSVAEALKTGAPVEPEYFEEVTLYFSDIVGFTTISAMSEPIEVVDLLNDLYTLFDAIIGSHDVYKVETIGDAYMVASGLPKRNENRHAAEISNMSLDILCAVGSFRMRHIPDLPVRIRIGLHSGPCVAGVVGLTMPRYCLFGDTVNTASRMESTGLPYRIHVNIRTVQILQSLKEGYKLELRGKTELKGKGVEDTYWLIGRDGFNKPIPTPPDLLGLKSSHGINMEEIPEDRKKKLQKARPGQTF</sequence>
<name>A0ACB8EXA5_9SAUR</name>
<gene>
    <name evidence="1" type="primary">GUCY2E</name>
    <name evidence="1" type="ORF">K3G42_014603</name>
</gene>
<evidence type="ECO:0000313" key="1">
    <source>
        <dbReference type="EMBL" id="KAH7997303.1"/>
    </source>
</evidence>
<accession>A0ACB8EXA5</accession>
<organism evidence="1 2">
    <name type="scientific">Sphaerodactylus townsendi</name>
    <dbReference type="NCBI Taxonomy" id="933632"/>
    <lineage>
        <taxon>Eukaryota</taxon>
        <taxon>Metazoa</taxon>
        <taxon>Chordata</taxon>
        <taxon>Craniata</taxon>
        <taxon>Vertebrata</taxon>
        <taxon>Euteleostomi</taxon>
        <taxon>Lepidosauria</taxon>
        <taxon>Squamata</taxon>
        <taxon>Bifurcata</taxon>
        <taxon>Gekkota</taxon>
        <taxon>Sphaerodactylidae</taxon>
        <taxon>Sphaerodactylus</taxon>
    </lineage>
</organism>
<comment type="caution">
    <text evidence="1">The sequence shown here is derived from an EMBL/GenBank/DDBJ whole genome shotgun (WGS) entry which is preliminary data.</text>
</comment>
<protein>
    <submittedName>
        <fullName evidence="1">Guanylyl cyclase GC-E</fullName>
    </submittedName>
</protein>
<reference evidence="1" key="1">
    <citation type="submission" date="2021-08" db="EMBL/GenBank/DDBJ databases">
        <title>The first chromosome-level gecko genome reveals the dynamic sex chromosomes of Neotropical dwarf geckos (Sphaerodactylidae: Sphaerodactylus).</title>
        <authorList>
            <person name="Pinto B.J."/>
            <person name="Keating S.E."/>
            <person name="Gamble T."/>
        </authorList>
    </citation>
    <scope>NUCLEOTIDE SEQUENCE</scope>
    <source>
        <strain evidence="1">TG3544</strain>
    </source>
</reference>
<evidence type="ECO:0000313" key="2">
    <source>
        <dbReference type="Proteomes" id="UP000827872"/>
    </source>
</evidence>
<dbReference type="EMBL" id="CM037628">
    <property type="protein sequence ID" value="KAH7997303.1"/>
    <property type="molecule type" value="Genomic_DNA"/>
</dbReference>